<evidence type="ECO:0000313" key="2">
    <source>
        <dbReference type="EMBL" id="KAF2640103.1"/>
    </source>
</evidence>
<dbReference type="EMBL" id="MU006785">
    <property type="protein sequence ID" value="KAF2640103.1"/>
    <property type="molecule type" value="Genomic_DNA"/>
</dbReference>
<keyword evidence="3" id="KW-1185">Reference proteome</keyword>
<dbReference type="Proteomes" id="UP000799753">
    <property type="component" value="Unassembled WGS sequence"/>
</dbReference>
<feature type="transmembrane region" description="Helical" evidence="1">
    <location>
        <begin position="20"/>
        <end position="40"/>
    </location>
</feature>
<proteinExistence type="predicted"/>
<reference evidence="2" key="1">
    <citation type="journal article" date="2020" name="Stud. Mycol.">
        <title>101 Dothideomycetes genomes: a test case for predicting lifestyles and emergence of pathogens.</title>
        <authorList>
            <person name="Haridas S."/>
            <person name="Albert R."/>
            <person name="Binder M."/>
            <person name="Bloem J."/>
            <person name="Labutti K."/>
            <person name="Salamov A."/>
            <person name="Andreopoulos B."/>
            <person name="Baker S."/>
            <person name="Barry K."/>
            <person name="Bills G."/>
            <person name="Bluhm B."/>
            <person name="Cannon C."/>
            <person name="Castanera R."/>
            <person name="Culley D."/>
            <person name="Daum C."/>
            <person name="Ezra D."/>
            <person name="Gonzalez J."/>
            <person name="Henrissat B."/>
            <person name="Kuo A."/>
            <person name="Liang C."/>
            <person name="Lipzen A."/>
            <person name="Lutzoni F."/>
            <person name="Magnuson J."/>
            <person name="Mondo S."/>
            <person name="Nolan M."/>
            <person name="Ohm R."/>
            <person name="Pangilinan J."/>
            <person name="Park H.-J."/>
            <person name="Ramirez L."/>
            <person name="Alfaro M."/>
            <person name="Sun H."/>
            <person name="Tritt A."/>
            <person name="Yoshinaga Y."/>
            <person name="Zwiers L.-H."/>
            <person name="Turgeon B."/>
            <person name="Goodwin S."/>
            <person name="Spatafora J."/>
            <person name="Crous P."/>
            <person name="Grigoriev I."/>
        </authorList>
    </citation>
    <scope>NUCLEOTIDE SEQUENCE</scope>
    <source>
        <strain evidence="2">CBS 473.64</strain>
    </source>
</reference>
<accession>A0A6A6S092</accession>
<keyword evidence="1" id="KW-1133">Transmembrane helix</keyword>
<keyword evidence="1" id="KW-0472">Membrane</keyword>
<evidence type="ECO:0000256" key="1">
    <source>
        <dbReference type="SAM" id="Phobius"/>
    </source>
</evidence>
<dbReference type="AlphaFoldDB" id="A0A6A6S092"/>
<gene>
    <name evidence="2" type="ORF">P280DRAFT_27422</name>
</gene>
<organism evidence="2 3">
    <name type="scientific">Massarina eburnea CBS 473.64</name>
    <dbReference type="NCBI Taxonomy" id="1395130"/>
    <lineage>
        <taxon>Eukaryota</taxon>
        <taxon>Fungi</taxon>
        <taxon>Dikarya</taxon>
        <taxon>Ascomycota</taxon>
        <taxon>Pezizomycotina</taxon>
        <taxon>Dothideomycetes</taxon>
        <taxon>Pleosporomycetidae</taxon>
        <taxon>Pleosporales</taxon>
        <taxon>Massarineae</taxon>
        <taxon>Massarinaceae</taxon>
        <taxon>Massarina</taxon>
    </lineage>
</organism>
<sequence>MYNIMFPVFNLTNVSLKLRLSWAVYFYISCLIKVILSLLLSASLSSLSCCYWPHLTFLSLSHCYWPHLPFLPLSYRYWPHLTSIDMTDYYCNCQFRAVCTIHLLSAIKSKPLSRGRLQSAALLQLTGPSIPVHGRLLRL</sequence>
<keyword evidence="1" id="KW-0812">Transmembrane</keyword>
<protein>
    <submittedName>
        <fullName evidence="2">Uncharacterized protein</fullName>
    </submittedName>
</protein>
<name>A0A6A6S092_9PLEO</name>
<evidence type="ECO:0000313" key="3">
    <source>
        <dbReference type="Proteomes" id="UP000799753"/>
    </source>
</evidence>